<keyword evidence="2" id="KW-1015">Disulfide bond</keyword>
<evidence type="ECO:0000313" key="5">
    <source>
        <dbReference type="EMBL" id="KAE8293437.1"/>
    </source>
</evidence>
<dbReference type="InterPro" id="IPR036179">
    <property type="entry name" value="Ig-like_dom_sf"/>
</dbReference>
<dbReference type="PANTHER" id="PTHR44170:SF36">
    <property type="entry name" value="L1 CELL ADHESION MOLECULE"/>
    <property type="match status" value="1"/>
</dbReference>
<organism evidence="5 6">
    <name type="scientific">Larimichthys crocea</name>
    <name type="common">Large yellow croaker</name>
    <name type="synonym">Pseudosciaena crocea</name>
    <dbReference type="NCBI Taxonomy" id="215358"/>
    <lineage>
        <taxon>Eukaryota</taxon>
        <taxon>Metazoa</taxon>
        <taxon>Chordata</taxon>
        <taxon>Craniata</taxon>
        <taxon>Vertebrata</taxon>
        <taxon>Euteleostomi</taxon>
        <taxon>Actinopterygii</taxon>
        <taxon>Neopterygii</taxon>
        <taxon>Teleostei</taxon>
        <taxon>Neoteleostei</taxon>
        <taxon>Acanthomorphata</taxon>
        <taxon>Eupercaria</taxon>
        <taxon>Sciaenidae</taxon>
        <taxon>Larimichthys</taxon>
    </lineage>
</organism>
<sequence>MESRSPPSLVAALERGDQQEGVDLISRREWRKKREKTSRTKDIQGEAEASHLLCTSPSHASIHIPSNLKRPPMITTQPESVTVFSVEDLVMSCEASGNPSPIFRWTKDGEEFDPASDPELKVTENSGSSAFYTLTVSNEAILTTDALPSQQKEKKVSVKAEEGSSFILKCNPPQSSMKPAIHWMDWRLHHIQLSERVVVGKDGNLYFAHLTTEDSRDDYTCNVQYLVTRTILAKEPISLTVNPSNSVLRNRKAPHDETHRKPEHLPCFKGPDHRA</sequence>
<evidence type="ECO:0000259" key="4">
    <source>
        <dbReference type="PROSITE" id="PS50835"/>
    </source>
</evidence>
<dbReference type="Gene3D" id="2.60.40.10">
    <property type="entry name" value="Immunoglobulins"/>
    <property type="match status" value="2"/>
</dbReference>
<dbReference type="GO" id="GO:0005886">
    <property type="term" value="C:plasma membrane"/>
    <property type="evidence" value="ECO:0007669"/>
    <property type="project" value="TreeGrafter"/>
</dbReference>
<keyword evidence="1" id="KW-0677">Repeat</keyword>
<dbReference type="Pfam" id="PF13927">
    <property type="entry name" value="Ig_3"/>
    <property type="match status" value="1"/>
</dbReference>
<comment type="caution">
    <text evidence="5">The sequence shown here is derived from an EMBL/GenBank/DDBJ whole genome shotgun (WGS) entry which is preliminary data.</text>
</comment>
<dbReference type="GO" id="GO:0098632">
    <property type="term" value="F:cell-cell adhesion mediator activity"/>
    <property type="evidence" value="ECO:0007669"/>
    <property type="project" value="TreeGrafter"/>
</dbReference>
<proteinExistence type="predicted"/>
<dbReference type="AlphaFoldDB" id="A0A6G0IQ28"/>
<dbReference type="PANTHER" id="PTHR44170">
    <property type="entry name" value="PROTEIN SIDEKICK"/>
    <property type="match status" value="1"/>
</dbReference>
<evidence type="ECO:0000256" key="2">
    <source>
        <dbReference type="ARBA" id="ARBA00023157"/>
    </source>
</evidence>
<dbReference type="GO" id="GO:0030424">
    <property type="term" value="C:axon"/>
    <property type="evidence" value="ECO:0007669"/>
    <property type="project" value="TreeGrafter"/>
</dbReference>
<evidence type="ECO:0000313" key="6">
    <source>
        <dbReference type="Proteomes" id="UP000424527"/>
    </source>
</evidence>
<dbReference type="InterPro" id="IPR003599">
    <property type="entry name" value="Ig_sub"/>
</dbReference>
<dbReference type="GO" id="GO:0007411">
    <property type="term" value="P:axon guidance"/>
    <property type="evidence" value="ECO:0007669"/>
    <property type="project" value="TreeGrafter"/>
</dbReference>
<name>A0A6G0IQ28_LARCR</name>
<dbReference type="SMART" id="SM00409">
    <property type="entry name" value="IG"/>
    <property type="match status" value="1"/>
</dbReference>
<dbReference type="FunFam" id="2.60.40.10:FF:002563">
    <property type="entry name" value="Neural cell adhesion molecule L1"/>
    <property type="match status" value="1"/>
</dbReference>
<evidence type="ECO:0000256" key="3">
    <source>
        <dbReference type="SAM" id="MobiDB-lite"/>
    </source>
</evidence>
<accession>A0A6G0IQ28</accession>
<dbReference type="PROSITE" id="PS50835">
    <property type="entry name" value="IG_LIKE"/>
    <property type="match status" value="1"/>
</dbReference>
<dbReference type="Proteomes" id="UP000424527">
    <property type="component" value="Unassembled WGS sequence"/>
</dbReference>
<keyword evidence="6" id="KW-1185">Reference proteome</keyword>
<dbReference type="SUPFAM" id="SSF48726">
    <property type="entry name" value="Immunoglobulin"/>
    <property type="match status" value="1"/>
</dbReference>
<dbReference type="GO" id="GO:0007420">
    <property type="term" value="P:brain development"/>
    <property type="evidence" value="ECO:0007669"/>
    <property type="project" value="TreeGrafter"/>
</dbReference>
<feature type="region of interest" description="Disordered" evidence="3">
    <location>
        <begin position="244"/>
        <end position="275"/>
    </location>
</feature>
<dbReference type="InterPro" id="IPR013783">
    <property type="entry name" value="Ig-like_fold"/>
</dbReference>
<evidence type="ECO:0000256" key="1">
    <source>
        <dbReference type="ARBA" id="ARBA00022737"/>
    </source>
</evidence>
<feature type="domain" description="Ig-like" evidence="4">
    <location>
        <begin position="72"/>
        <end position="238"/>
    </location>
</feature>
<gene>
    <name evidence="5" type="ORF">D5F01_LYC08549</name>
</gene>
<feature type="compositionally biased region" description="Basic and acidic residues" evidence="3">
    <location>
        <begin position="253"/>
        <end position="275"/>
    </location>
</feature>
<protein>
    <submittedName>
        <fullName evidence="5">Neural cell adhesion molecule L1</fullName>
    </submittedName>
</protein>
<feature type="region of interest" description="Disordered" evidence="3">
    <location>
        <begin position="1"/>
        <end position="20"/>
    </location>
</feature>
<reference evidence="5 6" key="1">
    <citation type="submission" date="2019-07" db="EMBL/GenBank/DDBJ databases">
        <title>Chromosome genome assembly for large yellow croaker.</title>
        <authorList>
            <person name="Xiao S."/>
        </authorList>
    </citation>
    <scope>NUCLEOTIDE SEQUENCE [LARGE SCALE GENOMIC DNA]</scope>
    <source>
        <strain evidence="5">JMULYC20181020</strain>
        <tissue evidence="5">Muscle</tissue>
    </source>
</reference>
<dbReference type="InterPro" id="IPR007110">
    <property type="entry name" value="Ig-like_dom"/>
</dbReference>
<dbReference type="EMBL" id="REGW02000008">
    <property type="protein sequence ID" value="KAE8293437.1"/>
    <property type="molecule type" value="Genomic_DNA"/>
</dbReference>